<dbReference type="InterPro" id="IPR015424">
    <property type="entry name" value="PyrdxlP-dep_Trfase"/>
</dbReference>
<gene>
    <name evidence="2" type="primary">egtE</name>
    <name evidence="2" type="ORF">STSP_38330</name>
</gene>
<dbReference type="STRING" id="1716141.STSP_38330"/>
<dbReference type="Proteomes" id="UP000077381">
    <property type="component" value="Unassembled WGS sequence"/>
</dbReference>
<dbReference type="Gene3D" id="3.90.1150.10">
    <property type="entry name" value="Aspartate Aminotransferase, domain 1"/>
    <property type="match status" value="1"/>
</dbReference>
<evidence type="ECO:0000313" key="2">
    <source>
        <dbReference type="EMBL" id="OAH12796.1"/>
    </source>
</evidence>
<evidence type="ECO:0000259" key="1">
    <source>
        <dbReference type="Pfam" id="PF00266"/>
    </source>
</evidence>
<dbReference type="EMBL" id="LOHS01000086">
    <property type="protein sequence ID" value="OAH12796.1"/>
    <property type="molecule type" value="Genomic_DNA"/>
</dbReference>
<dbReference type="SUPFAM" id="SSF53383">
    <property type="entry name" value="PLP-dependent transferases"/>
    <property type="match status" value="1"/>
</dbReference>
<accession>A0A177HPY6</accession>
<dbReference type="PANTHER" id="PTHR43586:SF24">
    <property type="entry name" value="BLR4730 PROTEIN"/>
    <property type="match status" value="1"/>
</dbReference>
<organism evidence="2 3">
    <name type="scientific">Streptomyces jeddahensis</name>
    <dbReference type="NCBI Taxonomy" id="1716141"/>
    <lineage>
        <taxon>Bacteria</taxon>
        <taxon>Bacillati</taxon>
        <taxon>Actinomycetota</taxon>
        <taxon>Actinomycetes</taxon>
        <taxon>Kitasatosporales</taxon>
        <taxon>Streptomycetaceae</taxon>
        <taxon>Streptomyces</taxon>
    </lineage>
</organism>
<evidence type="ECO:0000313" key="3">
    <source>
        <dbReference type="Proteomes" id="UP000077381"/>
    </source>
</evidence>
<name>A0A177HPY6_9ACTN</name>
<proteinExistence type="predicted"/>
<dbReference type="Pfam" id="PF00266">
    <property type="entry name" value="Aminotran_5"/>
    <property type="match status" value="1"/>
</dbReference>
<dbReference type="InterPro" id="IPR015421">
    <property type="entry name" value="PyrdxlP-dep_Trfase_major"/>
</dbReference>
<sequence>MLSTTGRKYLRGPRGTGLLYVRRTVLDQLVPPVLDLHAATWTARDRYEMRPDARRFETWEANYAAQLGLGAAIDYALGWGLPRIQRRVTALAESLRGQLAEIPGVRVRDLGVQLCGITTFTVEGAEAAWVRSSLAEQRIKGVGGSRYPLIAPLTASRRTDPVDRDLGVWAVRANRRLRTGRAQRVHTGGAGIFAGASGLEGAAATSCGTRPNEWRALAS</sequence>
<dbReference type="InterPro" id="IPR015422">
    <property type="entry name" value="PyrdxlP-dep_Trfase_small"/>
</dbReference>
<dbReference type="PANTHER" id="PTHR43586">
    <property type="entry name" value="CYSTEINE DESULFURASE"/>
    <property type="match status" value="1"/>
</dbReference>
<protein>
    <submittedName>
        <fullName evidence="2">Pyridoxal-phosphate-dependent protein EgtE</fullName>
    </submittedName>
</protein>
<feature type="domain" description="Aminotransferase class V" evidence="1">
    <location>
        <begin position="1"/>
        <end position="144"/>
    </location>
</feature>
<comment type="caution">
    <text evidence="2">The sequence shown here is derived from an EMBL/GenBank/DDBJ whole genome shotgun (WGS) entry which is preliminary data.</text>
</comment>
<keyword evidence="3" id="KW-1185">Reference proteome</keyword>
<dbReference type="AlphaFoldDB" id="A0A177HPY6"/>
<dbReference type="Gene3D" id="3.40.640.10">
    <property type="entry name" value="Type I PLP-dependent aspartate aminotransferase-like (Major domain)"/>
    <property type="match status" value="1"/>
</dbReference>
<dbReference type="PATRIC" id="fig|1716141.3.peg.4027"/>
<dbReference type="InterPro" id="IPR000192">
    <property type="entry name" value="Aminotrans_V_dom"/>
</dbReference>
<reference evidence="2 3" key="1">
    <citation type="submission" date="2015-12" db="EMBL/GenBank/DDBJ databases">
        <title>Genome sequence of Streptomyces sp. G25.</title>
        <authorList>
            <person name="Poehlein A."/>
            <person name="Roettig A."/>
            <person name="Hiessl S."/>
            <person name="Hauschild P."/>
            <person name="Schauer J."/>
            <person name="Madkour M.H."/>
            <person name="Al-Ansari A.M."/>
            <person name="Almakishah N.H."/>
            <person name="Steinbuechel A."/>
            <person name="Daniel R."/>
        </authorList>
    </citation>
    <scope>NUCLEOTIDE SEQUENCE [LARGE SCALE GENOMIC DNA]</scope>
    <source>
        <strain evidence="3">G25(2015)</strain>
    </source>
</reference>